<accession>A0A1B4Y0F3</accession>
<protein>
    <recommendedName>
        <fullName evidence="3">Nucleoside triphosphate pyrophosphatase</fullName>
        <ecNumber evidence="3">3.6.1.9</ecNumber>
    </recommendedName>
    <alternativeName>
        <fullName evidence="3">Nucleotide pyrophosphatase</fullName>
        <shortName evidence="3">Nucleotide PPase</shortName>
    </alternativeName>
</protein>
<comment type="catalytic activity">
    <reaction evidence="3">
        <text>a ribonucleoside 5'-triphosphate + H2O = a ribonucleoside 5'-phosphate + diphosphate + H(+)</text>
        <dbReference type="Rhea" id="RHEA:23996"/>
        <dbReference type="ChEBI" id="CHEBI:15377"/>
        <dbReference type="ChEBI" id="CHEBI:15378"/>
        <dbReference type="ChEBI" id="CHEBI:33019"/>
        <dbReference type="ChEBI" id="CHEBI:58043"/>
        <dbReference type="ChEBI" id="CHEBI:61557"/>
        <dbReference type="EC" id="3.6.1.9"/>
    </reaction>
</comment>
<comment type="function">
    <text evidence="3">Nucleoside triphosphate pyrophosphatase. May have a dual role in cell division arrest and in preventing the incorporation of modified nucleotides into cellular nucleic acids.</text>
</comment>
<dbReference type="PIRSF" id="PIRSF006305">
    <property type="entry name" value="Maf"/>
    <property type="match status" value="1"/>
</dbReference>
<dbReference type="EC" id="3.6.1.9" evidence="3"/>
<comment type="cofactor">
    <cofactor evidence="1 3">
        <name>a divalent metal cation</name>
        <dbReference type="ChEBI" id="CHEBI:60240"/>
    </cofactor>
</comment>
<dbReference type="Gene3D" id="3.90.950.10">
    <property type="match status" value="1"/>
</dbReference>
<evidence type="ECO:0000256" key="1">
    <source>
        <dbReference type="ARBA" id="ARBA00001968"/>
    </source>
</evidence>
<feature type="active site" description="Proton acceptor" evidence="3">
    <location>
        <position position="82"/>
    </location>
</feature>
<evidence type="ECO:0000256" key="2">
    <source>
        <dbReference type="ARBA" id="ARBA00022801"/>
    </source>
</evidence>
<comment type="subcellular location">
    <subcellularLocation>
        <location evidence="3">Cytoplasm</location>
    </subcellularLocation>
</comment>
<comment type="caution">
    <text evidence="3">Lacks conserved residue(s) required for the propagation of feature annotation.</text>
</comment>
<dbReference type="GO" id="GO:0047429">
    <property type="term" value="F:nucleoside triphosphate diphosphatase activity"/>
    <property type="evidence" value="ECO:0007669"/>
    <property type="project" value="UniProtKB-EC"/>
</dbReference>
<dbReference type="SUPFAM" id="SSF52972">
    <property type="entry name" value="ITPase-like"/>
    <property type="match status" value="1"/>
</dbReference>
<name>A0A1B4Y0F3_MYCUL</name>
<dbReference type="Proteomes" id="UP000218067">
    <property type="component" value="Chromosome"/>
</dbReference>
<dbReference type="PANTHER" id="PTHR43213:SF5">
    <property type="entry name" value="BIFUNCTIONAL DTTP_UTP PYROPHOSPHATASE_METHYLTRANSFERASE PROTEIN-RELATED"/>
    <property type="match status" value="1"/>
</dbReference>
<dbReference type="GeneID" id="93435896"/>
<organism evidence="4 5">
    <name type="scientific">Mycobacterium ulcerans subsp. shinshuense</name>
    <dbReference type="NCBI Taxonomy" id="1124626"/>
    <lineage>
        <taxon>Bacteria</taxon>
        <taxon>Bacillati</taxon>
        <taxon>Actinomycetota</taxon>
        <taxon>Actinomycetes</taxon>
        <taxon>Mycobacteriales</taxon>
        <taxon>Mycobacteriaceae</taxon>
        <taxon>Mycobacterium</taxon>
        <taxon>Mycobacterium ulcerans group</taxon>
    </lineage>
</organism>
<dbReference type="Pfam" id="PF02545">
    <property type="entry name" value="Maf"/>
    <property type="match status" value="1"/>
</dbReference>
<reference evidence="4 5" key="1">
    <citation type="submission" date="2016-08" db="EMBL/GenBank/DDBJ databases">
        <title>Complete genome sequence of Mycobacterium shinshuense, a subspecies of M. ulcerans.</title>
        <authorList>
            <person name="Yoshida M."/>
            <person name="Ogura Y."/>
            <person name="Hayashi T."/>
            <person name="Hoshino Y."/>
        </authorList>
    </citation>
    <scope>NUCLEOTIDE SEQUENCE [LARGE SCALE GENOMIC DNA]</scope>
    <source>
        <strain evidence="5">ATCC 33728</strain>
    </source>
</reference>
<evidence type="ECO:0000313" key="5">
    <source>
        <dbReference type="Proteomes" id="UP000218067"/>
    </source>
</evidence>
<comment type="similarity">
    <text evidence="3">Belongs to the Maf family.</text>
</comment>
<keyword evidence="2 3" id="KW-0378">Hydrolase</keyword>
<dbReference type="EMBL" id="AP017624">
    <property type="protein sequence ID" value="BAV40532.1"/>
    <property type="molecule type" value="Genomic_DNA"/>
</dbReference>
<dbReference type="GO" id="GO:0009117">
    <property type="term" value="P:nucleotide metabolic process"/>
    <property type="evidence" value="ECO:0007669"/>
    <property type="project" value="UniProtKB-KW"/>
</dbReference>
<evidence type="ECO:0000256" key="3">
    <source>
        <dbReference type="HAMAP-Rule" id="MF_00528"/>
    </source>
</evidence>
<dbReference type="RefSeq" id="WP_096370107.1">
    <property type="nucleotide sequence ID" value="NZ_AP017624.1"/>
</dbReference>
<keyword evidence="3" id="KW-0963">Cytoplasm</keyword>
<dbReference type="AlphaFoldDB" id="A0A1B4Y0F3"/>
<proteinExistence type="inferred from homology"/>
<dbReference type="HAMAP" id="MF_00528">
    <property type="entry name" value="Maf"/>
    <property type="match status" value="1"/>
</dbReference>
<dbReference type="GO" id="GO:0005737">
    <property type="term" value="C:cytoplasm"/>
    <property type="evidence" value="ECO:0007669"/>
    <property type="project" value="UniProtKB-SubCell"/>
</dbReference>
<keyword evidence="3" id="KW-0546">Nucleotide metabolism</keyword>
<sequence length="216" mass="22397">MTRLVLGSASSGRLKVLQQAGVDPLVVVSGVDEDAIMAGLGPAATPADVVRVLARAKAEQVATTLTGQQASVAADCLVIGCDSMLYIDGRLCGKPETVDGARQLWRSMAGRCGHLYTGHSVVRLTEQRVTHRDDETSTTTVHFAAPSDDDLEAYLATGESLKVAGGFTLDGLGGWFITGVEGDPSAVVGIGLPLTRDLISRAGISIAALWASNPLP</sequence>
<dbReference type="NCBIfam" id="TIGR00172">
    <property type="entry name" value="maf"/>
    <property type="match status" value="1"/>
</dbReference>
<comment type="catalytic activity">
    <reaction evidence="3">
        <text>a 2'-deoxyribonucleoside 5'-triphosphate + H2O = a 2'-deoxyribonucleoside 5'-phosphate + diphosphate + H(+)</text>
        <dbReference type="Rhea" id="RHEA:44644"/>
        <dbReference type="ChEBI" id="CHEBI:15377"/>
        <dbReference type="ChEBI" id="CHEBI:15378"/>
        <dbReference type="ChEBI" id="CHEBI:33019"/>
        <dbReference type="ChEBI" id="CHEBI:61560"/>
        <dbReference type="ChEBI" id="CHEBI:65317"/>
        <dbReference type="EC" id="3.6.1.9"/>
    </reaction>
</comment>
<dbReference type="InterPro" id="IPR003697">
    <property type="entry name" value="Maf-like"/>
</dbReference>
<dbReference type="InterPro" id="IPR029001">
    <property type="entry name" value="ITPase-like_fam"/>
</dbReference>
<dbReference type="PANTHER" id="PTHR43213">
    <property type="entry name" value="BIFUNCTIONAL DTTP/UTP PYROPHOSPHATASE/METHYLTRANSFERASE PROTEIN-RELATED"/>
    <property type="match status" value="1"/>
</dbReference>
<evidence type="ECO:0000313" key="4">
    <source>
        <dbReference type="EMBL" id="BAV40532.1"/>
    </source>
</evidence>
<gene>
    <name evidence="4" type="ORF">SHTP_1253</name>
</gene>
<dbReference type="CDD" id="cd00555">
    <property type="entry name" value="Maf"/>
    <property type="match status" value="1"/>
</dbReference>